<keyword evidence="1" id="KW-0812">Transmembrane</keyword>
<sequence>MIISIYIIPLLLILSIAIALIKKKDAYHAFVNGAKEGLSLSVEIIPSVIAMIAAVTILKSSGLIEDIASLLQNLFPRGDYFAKLTPMIFFRPISGNASLAILSDLCKADPDGLICRSASIIQGSTDTTFYVIALYFTSIGVNKWRHTLKAALFADFVGIFLAIVFALIFFG</sequence>
<organism evidence="2 3">
    <name type="scientific">Candidatus Caccosoma faecigallinarum</name>
    <dbReference type="NCBI Taxonomy" id="2840720"/>
    <lineage>
        <taxon>Bacteria</taxon>
        <taxon>Bacillati</taxon>
        <taxon>Bacillota</taxon>
        <taxon>Bacillota incertae sedis</taxon>
        <taxon>Candidatus Caccosoma</taxon>
    </lineage>
</organism>
<evidence type="ECO:0000313" key="2">
    <source>
        <dbReference type="EMBL" id="HIT17535.1"/>
    </source>
</evidence>
<proteinExistence type="predicted"/>
<accession>A0A9D1G917</accession>
<comment type="caution">
    <text evidence="2">The sequence shown here is derived from an EMBL/GenBank/DDBJ whole genome shotgun (WGS) entry which is preliminary data.</text>
</comment>
<feature type="transmembrane region" description="Helical" evidence="1">
    <location>
        <begin position="150"/>
        <end position="170"/>
    </location>
</feature>
<protein>
    <submittedName>
        <fullName evidence="2">Spore maturation protein</fullName>
    </submittedName>
</protein>
<dbReference type="PANTHER" id="PTHR35793">
    <property type="entry name" value="INNER MEMBRANE PROTEIN YJIG"/>
    <property type="match status" value="1"/>
</dbReference>
<gene>
    <name evidence="2" type="ORF">IAD04_04070</name>
</gene>
<dbReference type="EMBL" id="DVKI01000129">
    <property type="protein sequence ID" value="HIT17535.1"/>
    <property type="molecule type" value="Genomic_DNA"/>
</dbReference>
<dbReference type="PANTHER" id="PTHR35793:SF2">
    <property type="entry name" value="INNER MEMBRANE PROTEIN YJIG"/>
    <property type="match status" value="1"/>
</dbReference>
<dbReference type="InterPro" id="IPR052549">
    <property type="entry name" value="SpmB"/>
</dbReference>
<evidence type="ECO:0000256" key="1">
    <source>
        <dbReference type="SAM" id="Phobius"/>
    </source>
</evidence>
<dbReference type="Proteomes" id="UP000886893">
    <property type="component" value="Unassembled WGS sequence"/>
</dbReference>
<name>A0A9D1G917_9FIRM</name>
<keyword evidence="1" id="KW-1133">Transmembrane helix</keyword>
<reference evidence="2" key="2">
    <citation type="journal article" date="2021" name="PeerJ">
        <title>Extensive microbial diversity within the chicken gut microbiome revealed by metagenomics and culture.</title>
        <authorList>
            <person name="Gilroy R."/>
            <person name="Ravi A."/>
            <person name="Getino M."/>
            <person name="Pursley I."/>
            <person name="Horton D.L."/>
            <person name="Alikhan N.F."/>
            <person name="Baker D."/>
            <person name="Gharbi K."/>
            <person name="Hall N."/>
            <person name="Watson M."/>
            <person name="Adriaenssens E.M."/>
            <person name="Foster-Nyarko E."/>
            <person name="Jarju S."/>
            <person name="Secka A."/>
            <person name="Antonio M."/>
            <person name="Oren A."/>
            <person name="Chaudhuri R.R."/>
            <person name="La Ragione R."/>
            <person name="Hildebrand F."/>
            <person name="Pallen M.J."/>
        </authorList>
    </citation>
    <scope>NUCLEOTIDE SEQUENCE</scope>
    <source>
        <strain evidence="2">14508</strain>
    </source>
</reference>
<evidence type="ECO:0000313" key="3">
    <source>
        <dbReference type="Proteomes" id="UP000886893"/>
    </source>
</evidence>
<feature type="transmembrane region" description="Helical" evidence="1">
    <location>
        <begin position="38"/>
        <end position="58"/>
    </location>
</feature>
<keyword evidence="1" id="KW-0472">Membrane</keyword>
<dbReference type="GO" id="GO:0005886">
    <property type="term" value="C:plasma membrane"/>
    <property type="evidence" value="ECO:0007669"/>
    <property type="project" value="TreeGrafter"/>
</dbReference>
<reference evidence="2" key="1">
    <citation type="submission" date="2020-10" db="EMBL/GenBank/DDBJ databases">
        <authorList>
            <person name="Gilroy R."/>
        </authorList>
    </citation>
    <scope>NUCLEOTIDE SEQUENCE</scope>
    <source>
        <strain evidence="2">14508</strain>
    </source>
</reference>
<dbReference type="AlphaFoldDB" id="A0A9D1G917"/>